<reference evidence="1" key="2">
    <citation type="submission" date="2019-01" db="UniProtKB">
        <authorList>
            <consortium name="EnsemblPlants"/>
        </authorList>
    </citation>
    <scope>IDENTIFICATION</scope>
    <source>
        <strain evidence="1">cv. Heinz 1706</strain>
    </source>
</reference>
<sequence>MHVPINLSILILNKRSRHQFIVSKDFDTKIIDNLVHMERYNYVFHYLFD</sequence>
<dbReference type="Gramene" id="Solyc01g080630.1.1">
    <property type="protein sequence ID" value="Solyc01g080630.1.1.1"/>
    <property type="gene ID" value="Solyc01g080630.1"/>
</dbReference>
<dbReference type="InParanoid" id="A0A3Q7EI45"/>
<dbReference type="AlphaFoldDB" id="A0A3Q7EI45"/>
<proteinExistence type="predicted"/>
<dbReference type="EnsemblPlants" id="Solyc01g080630.1.1">
    <property type="protein sequence ID" value="Solyc01g080630.1.1.1"/>
    <property type="gene ID" value="Solyc01g080630.1"/>
</dbReference>
<evidence type="ECO:0000313" key="2">
    <source>
        <dbReference type="Proteomes" id="UP000004994"/>
    </source>
</evidence>
<dbReference type="PaxDb" id="4081-Solyc01g080630.1.1"/>
<name>A0A3Q7EI45_SOLLC</name>
<reference evidence="1" key="1">
    <citation type="journal article" date="2012" name="Nature">
        <title>The tomato genome sequence provides insights into fleshy fruit evolution.</title>
        <authorList>
            <consortium name="Tomato Genome Consortium"/>
        </authorList>
    </citation>
    <scope>NUCLEOTIDE SEQUENCE [LARGE SCALE GENOMIC DNA]</scope>
    <source>
        <strain evidence="1">cv. Heinz 1706</strain>
    </source>
</reference>
<organism evidence="1">
    <name type="scientific">Solanum lycopersicum</name>
    <name type="common">Tomato</name>
    <name type="synonym">Lycopersicon esculentum</name>
    <dbReference type="NCBI Taxonomy" id="4081"/>
    <lineage>
        <taxon>Eukaryota</taxon>
        <taxon>Viridiplantae</taxon>
        <taxon>Streptophyta</taxon>
        <taxon>Embryophyta</taxon>
        <taxon>Tracheophyta</taxon>
        <taxon>Spermatophyta</taxon>
        <taxon>Magnoliopsida</taxon>
        <taxon>eudicotyledons</taxon>
        <taxon>Gunneridae</taxon>
        <taxon>Pentapetalae</taxon>
        <taxon>asterids</taxon>
        <taxon>lamiids</taxon>
        <taxon>Solanales</taxon>
        <taxon>Solanaceae</taxon>
        <taxon>Solanoideae</taxon>
        <taxon>Solaneae</taxon>
        <taxon>Solanum</taxon>
        <taxon>Solanum subgen. Lycopersicon</taxon>
    </lineage>
</organism>
<evidence type="ECO:0000313" key="1">
    <source>
        <dbReference type="EnsemblPlants" id="Solyc01g080630.1.1.1"/>
    </source>
</evidence>
<dbReference type="Proteomes" id="UP000004994">
    <property type="component" value="Chromosome 1"/>
</dbReference>
<keyword evidence="2" id="KW-1185">Reference proteome</keyword>
<accession>A0A3Q7EI45</accession>
<protein>
    <submittedName>
        <fullName evidence="1">Uncharacterized protein</fullName>
    </submittedName>
</protein>